<feature type="transmembrane region" description="Helical" evidence="1">
    <location>
        <begin position="110"/>
        <end position="132"/>
    </location>
</feature>
<keyword evidence="1" id="KW-0812">Transmembrane</keyword>
<dbReference type="STRING" id="225324.SAMN02745126_05015"/>
<evidence type="ECO:0000256" key="1">
    <source>
        <dbReference type="SAM" id="Phobius"/>
    </source>
</evidence>
<feature type="transmembrane region" description="Helical" evidence="1">
    <location>
        <begin position="80"/>
        <end position="98"/>
    </location>
</feature>
<gene>
    <name evidence="2" type="ORF">SAMN02745126_05015</name>
</gene>
<name>A0A1T4SRC8_9HYPH</name>
<protein>
    <recommendedName>
        <fullName evidence="4">Sulphur transport domain-containing protein</fullName>
    </recommendedName>
</protein>
<dbReference type="OrthoDB" id="9790409at2"/>
<evidence type="ECO:0008006" key="4">
    <source>
        <dbReference type="Google" id="ProtNLM"/>
    </source>
</evidence>
<reference evidence="3" key="1">
    <citation type="submission" date="2017-02" db="EMBL/GenBank/DDBJ databases">
        <authorList>
            <person name="Varghese N."/>
            <person name="Submissions S."/>
        </authorList>
    </citation>
    <scope>NUCLEOTIDE SEQUENCE [LARGE SCALE GENOMIC DNA]</scope>
    <source>
        <strain evidence="3">ATCC 27094</strain>
    </source>
</reference>
<sequence length="151" mass="15823">MRAIASFFCGLVFGCGLLISGMTEPPIVLGFLDVLGHWNPTLAFVMGGALVVSAVGFAFARRQPAPVFAERFDWPTQGKIDAALVVGSILFGIGWGLVGLCPGPAIENLATPSTELIVFVLAMIAGMGLYGWRQTRLPSAEGREPAIASDG</sequence>
<keyword evidence="1" id="KW-0472">Membrane</keyword>
<evidence type="ECO:0000313" key="2">
    <source>
        <dbReference type="EMBL" id="SKA30737.1"/>
    </source>
</evidence>
<evidence type="ECO:0000313" key="3">
    <source>
        <dbReference type="Proteomes" id="UP000190092"/>
    </source>
</evidence>
<feature type="transmembrane region" description="Helical" evidence="1">
    <location>
        <begin position="40"/>
        <end position="60"/>
    </location>
</feature>
<keyword evidence="3" id="KW-1185">Reference proteome</keyword>
<proteinExistence type="predicted"/>
<accession>A0A1T4SRC8</accession>
<dbReference type="Proteomes" id="UP000190092">
    <property type="component" value="Unassembled WGS sequence"/>
</dbReference>
<keyword evidence="1" id="KW-1133">Transmembrane helix</keyword>
<dbReference type="RefSeq" id="WP_085936765.1">
    <property type="nucleotide sequence ID" value="NZ_FUWJ01000009.1"/>
</dbReference>
<dbReference type="PROSITE" id="PS51257">
    <property type="entry name" value="PROKAR_LIPOPROTEIN"/>
    <property type="match status" value="1"/>
</dbReference>
<dbReference type="AlphaFoldDB" id="A0A1T4SRC8"/>
<dbReference type="EMBL" id="FUWJ01000009">
    <property type="protein sequence ID" value="SKA30737.1"/>
    <property type="molecule type" value="Genomic_DNA"/>
</dbReference>
<dbReference type="Pfam" id="PF20398">
    <property type="entry name" value="DUF6691"/>
    <property type="match status" value="1"/>
</dbReference>
<dbReference type="InterPro" id="IPR046513">
    <property type="entry name" value="DUF6691"/>
</dbReference>
<organism evidence="2 3">
    <name type="scientific">Enhydrobacter aerosaccus</name>
    <dbReference type="NCBI Taxonomy" id="225324"/>
    <lineage>
        <taxon>Bacteria</taxon>
        <taxon>Pseudomonadati</taxon>
        <taxon>Pseudomonadota</taxon>
        <taxon>Alphaproteobacteria</taxon>
        <taxon>Hyphomicrobiales</taxon>
        <taxon>Enhydrobacter</taxon>
    </lineage>
</organism>